<keyword evidence="2" id="KW-1133">Transmembrane helix</keyword>
<feature type="transmembrane region" description="Helical" evidence="2">
    <location>
        <begin position="177"/>
        <end position="200"/>
    </location>
</feature>
<comment type="caution">
    <text evidence="3">The sequence shown here is derived from an EMBL/GenBank/DDBJ whole genome shotgun (WGS) entry which is preliminary data.</text>
</comment>
<evidence type="ECO:0000313" key="3">
    <source>
        <dbReference type="EMBL" id="CAK9033094.1"/>
    </source>
</evidence>
<feature type="transmembrane region" description="Helical" evidence="2">
    <location>
        <begin position="308"/>
        <end position="336"/>
    </location>
</feature>
<dbReference type="SUPFAM" id="SSF103473">
    <property type="entry name" value="MFS general substrate transporter"/>
    <property type="match status" value="1"/>
</dbReference>
<evidence type="ECO:0000313" key="4">
    <source>
        <dbReference type="Proteomes" id="UP001642464"/>
    </source>
</evidence>
<dbReference type="InterPro" id="IPR036259">
    <property type="entry name" value="MFS_trans_sf"/>
</dbReference>
<keyword evidence="2" id="KW-0812">Transmembrane</keyword>
<sequence>MTTMVRRLVERVVAFEEGELAPAVLSAAYFFCLLFGYFMLRPLRDAMGLAGGVDSLRLLFLGTLGVMVVANLVFAAVASRVPRRVFVPLVYGFGVACLVGFLLAFLVLGDQRSEAVGKVFYVWLSVFNLMATAVFWGFMADIFRKPQAARLFGFIAVGGTAGAICGSAWTGLLSETIGTVGLFAGASFLILCAGALAIVLDRVAERRRMGSAEHTLDAGGALGGTSWQGVVDVLRSPYLLGIACYVAAFTIGSTLLYFEKMRIIEGFAETTESRAQVLAWIELGGQTLTVLLQLFLTGRLMRRLGVGALLAVVPMVTVIGFVGLAAAPVLLVLAIFEVARRASHYALSKPAREALFTTVPRADKYKAKGIIDTFVYRGGDTAGTVADAALAAIGLAAAWLAVPLGIGSLFVGVWLGRRSHNAEPVDSSLPDVPGAAPASLASPANTHV</sequence>
<dbReference type="PANTHER" id="PTHR43596:SF1">
    <property type="entry name" value="ADP,ATP CARRIER PROTEIN"/>
    <property type="match status" value="1"/>
</dbReference>
<feature type="transmembrane region" description="Helical" evidence="2">
    <location>
        <begin position="238"/>
        <end position="258"/>
    </location>
</feature>
<feature type="transmembrane region" description="Helical" evidence="2">
    <location>
        <begin position="388"/>
        <end position="415"/>
    </location>
</feature>
<feature type="region of interest" description="Disordered" evidence="1">
    <location>
        <begin position="425"/>
        <end position="448"/>
    </location>
</feature>
<feature type="transmembrane region" description="Helical" evidence="2">
    <location>
        <begin position="151"/>
        <end position="171"/>
    </location>
</feature>
<feature type="transmembrane region" description="Helical" evidence="2">
    <location>
        <begin position="85"/>
        <end position="108"/>
    </location>
</feature>
<dbReference type="Proteomes" id="UP001642464">
    <property type="component" value="Unassembled WGS sequence"/>
</dbReference>
<proteinExistence type="predicted"/>
<feature type="transmembrane region" description="Helical" evidence="2">
    <location>
        <begin position="120"/>
        <end position="139"/>
    </location>
</feature>
<evidence type="ECO:0000256" key="2">
    <source>
        <dbReference type="SAM" id="Phobius"/>
    </source>
</evidence>
<gene>
    <name evidence="3" type="ORF">SCF082_LOCUS20340</name>
</gene>
<name>A0ABP0L3B1_9DINO</name>
<protein>
    <submittedName>
        <fullName evidence="3">ADP</fullName>
    </submittedName>
</protein>
<feature type="transmembrane region" description="Helical" evidence="2">
    <location>
        <begin position="20"/>
        <end position="38"/>
    </location>
</feature>
<reference evidence="3 4" key="1">
    <citation type="submission" date="2024-02" db="EMBL/GenBank/DDBJ databases">
        <authorList>
            <person name="Chen Y."/>
            <person name="Shah S."/>
            <person name="Dougan E. K."/>
            <person name="Thang M."/>
            <person name="Chan C."/>
        </authorList>
    </citation>
    <scope>NUCLEOTIDE SEQUENCE [LARGE SCALE GENOMIC DNA]</scope>
</reference>
<dbReference type="EMBL" id="CAXAMM010014173">
    <property type="protein sequence ID" value="CAK9033094.1"/>
    <property type="molecule type" value="Genomic_DNA"/>
</dbReference>
<dbReference type="PANTHER" id="PTHR43596">
    <property type="entry name" value="ADP,ATP CARRIER PROTEIN"/>
    <property type="match status" value="1"/>
</dbReference>
<dbReference type="Gene3D" id="1.20.1250.20">
    <property type="entry name" value="MFS general substrate transporter like domains"/>
    <property type="match status" value="1"/>
</dbReference>
<organism evidence="3 4">
    <name type="scientific">Durusdinium trenchii</name>
    <dbReference type="NCBI Taxonomy" id="1381693"/>
    <lineage>
        <taxon>Eukaryota</taxon>
        <taxon>Sar</taxon>
        <taxon>Alveolata</taxon>
        <taxon>Dinophyceae</taxon>
        <taxon>Suessiales</taxon>
        <taxon>Symbiodiniaceae</taxon>
        <taxon>Durusdinium</taxon>
    </lineage>
</organism>
<accession>A0ABP0L3B1</accession>
<feature type="transmembrane region" description="Helical" evidence="2">
    <location>
        <begin position="58"/>
        <end position="78"/>
    </location>
</feature>
<keyword evidence="2" id="KW-0472">Membrane</keyword>
<feature type="compositionally biased region" description="Low complexity" evidence="1">
    <location>
        <begin position="435"/>
        <end position="448"/>
    </location>
</feature>
<evidence type="ECO:0000256" key="1">
    <source>
        <dbReference type="SAM" id="MobiDB-lite"/>
    </source>
</evidence>
<feature type="transmembrane region" description="Helical" evidence="2">
    <location>
        <begin position="278"/>
        <end position="296"/>
    </location>
</feature>
<keyword evidence="4" id="KW-1185">Reference proteome</keyword>